<evidence type="ECO:0000313" key="7">
    <source>
        <dbReference type="EMBL" id="KAF2000657.1"/>
    </source>
</evidence>
<dbReference type="GO" id="GO:0016567">
    <property type="term" value="P:protein ubiquitination"/>
    <property type="evidence" value="ECO:0007669"/>
    <property type="project" value="TreeGrafter"/>
</dbReference>
<evidence type="ECO:0000256" key="2">
    <source>
        <dbReference type="ARBA" id="ARBA00022771"/>
    </source>
</evidence>
<dbReference type="InterPro" id="IPR001841">
    <property type="entry name" value="Znf_RING"/>
</dbReference>
<dbReference type="Pfam" id="PF13639">
    <property type="entry name" value="zf-RING_2"/>
    <property type="match status" value="1"/>
</dbReference>
<evidence type="ECO:0000313" key="8">
    <source>
        <dbReference type="Proteomes" id="UP000799779"/>
    </source>
</evidence>
<feature type="domain" description="RING-type" evidence="6">
    <location>
        <begin position="58"/>
        <end position="110"/>
    </location>
</feature>
<keyword evidence="8" id="KW-1185">Reference proteome</keyword>
<dbReference type="PANTHER" id="PTHR45969">
    <property type="entry name" value="RING ZINC FINGER PROTEIN-RELATED"/>
    <property type="match status" value="1"/>
</dbReference>
<evidence type="ECO:0000259" key="6">
    <source>
        <dbReference type="PROSITE" id="PS50089"/>
    </source>
</evidence>
<name>A0A6A5WGU3_9PLEO</name>
<accession>A0A6A5WGU3</accession>
<dbReference type="GO" id="GO:0061630">
    <property type="term" value="F:ubiquitin protein ligase activity"/>
    <property type="evidence" value="ECO:0007669"/>
    <property type="project" value="TreeGrafter"/>
</dbReference>
<dbReference type="EMBL" id="ML977587">
    <property type="protein sequence ID" value="KAF2000657.1"/>
    <property type="molecule type" value="Genomic_DNA"/>
</dbReference>
<proteinExistence type="predicted"/>
<gene>
    <name evidence="7" type="ORF">P154DRAFT_575713</name>
</gene>
<dbReference type="GO" id="GO:0008270">
    <property type="term" value="F:zinc ion binding"/>
    <property type="evidence" value="ECO:0007669"/>
    <property type="project" value="UniProtKB-KW"/>
</dbReference>
<evidence type="ECO:0000256" key="4">
    <source>
        <dbReference type="PROSITE-ProRule" id="PRU00175"/>
    </source>
</evidence>
<dbReference type="PROSITE" id="PS50089">
    <property type="entry name" value="ZF_RING_2"/>
    <property type="match status" value="1"/>
</dbReference>
<dbReference type="CDD" id="cd16448">
    <property type="entry name" value="RING-H2"/>
    <property type="match status" value="1"/>
</dbReference>
<keyword evidence="1" id="KW-0479">Metal-binding</keyword>
<organism evidence="7 8">
    <name type="scientific">Amniculicola lignicola CBS 123094</name>
    <dbReference type="NCBI Taxonomy" id="1392246"/>
    <lineage>
        <taxon>Eukaryota</taxon>
        <taxon>Fungi</taxon>
        <taxon>Dikarya</taxon>
        <taxon>Ascomycota</taxon>
        <taxon>Pezizomycotina</taxon>
        <taxon>Dothideomycetes</taxon>
        <taxon>Pleosporomycetidae</taxon>
        <taxon>Pleosporales</taxon>
        <taxon>Amniculicolaceae</taxon>
        <taxon>Amniculicola</taxon>
    </lineage>
</organism>
<feature type="region of interest" description="Disordered" evidence="5">
    <location>
        <begin position="1"/>
        <end position="26"/>
    </location>
</feature>
<keyword evidence="2 4" id="KW-0863">Zinc-finger</keyword>
<evidence type="ECO:0000256" key="5">
    <source>
        <dbReference type="SAM" id="MobiDB-lite"/>
    </source>
</evidence>
<evidence type="ECO:0000256" key="1">
    <source>
        <dbReference type="ARBA" id="ARBA00022723"/>
    </source>
</evidence>
<dbReference type="InterPro" id="IPR013083">
    <property type="entry name" value="Znf_RING/FYVE/PHD"/>
</dbReference>
<dbReference type="SUPFAM" id="SSF57850">
    <property type="entry name" value="RING/U-box"/>
    <property type="match status" value="1"/>
</dbReference>
<dbReference type="Proteomes" id="UP000799779">
    <property type="component" value="Unassembled WGS sequence"/>
</dbReference>
<reference evidence="7" key="1">
    <citation type="journal article" date="2020" name="Stud. Mycol.">
        <title>101 Dothideomycetes genomes: a test case for predicting lifestyles and emergence of pathogens.</title>
        <authorList>
            <person name="Haridas S."/>
            <person name="Albert R."/>
            <person name="Binder M."/>
            <person name="Bloem J."/>
            <person name="Labutti K."/>
            <person name="Salamov A."/>
            <person name="Andreopoulos B."/>
            <person name="Baker S."/>
            <person name="Barry K."/>
            <person name="Bills G."/>
            <person name="Bluhm B."/>
            <person name="Cannon C."/>
            <person name="Castanera R."/>
            <person name="Culley D."/>
            <person name="Daum C."/>
            <person name="Ezra D."/>
            <person name="Gonzalez J."/>
            <person name="Henrissat B."/>
            <person name="Kuo A."/>
            <person name="Liang C."/>
            <person name="Lipzen A."/>
            <person name="Lutzoni F."/>
            <person name="Magnuson J."/>
            <person name="Mondo S."/>
            <person name="Nolan M."/>
            <person name="Ohm R."/>
            <person name="Pangilinan J."/>
            <person name="Park H.-J."/>
            <person name="Ramirez L."/>
            <person name="Alfaro M."/>
            <person name="Sun H."/>
            <person name="Tritt A."/>
            <person name="Yoshinaga Y."/>
            <person name="Zwiers L.-H."/>
            <person name="Turgeon B."/>
            <person name="Goodwin S."/>
            <person name="Spatafora J."/>
            <person name="Crous P."/>
            <person name="Grigoriev I."/>
        </authorList>
    </citation>
    <scope>NUCLEOTIDE SEQUENCE</scope>
    <source>
        <strain evidence="7">CBS 123094</strain>
    </source>
</reference>
<dbReference type="SMART" id="SM00184">
    <property type="entry name" value="RING"/>
    <property type="match status" value="1"/>
</dbReference>
<keyword evidence="3" id="KW-0862">Zinc</keyword>
<evidence type="ECO:0000256" key="3">
    <source>
        <dbReference type="ARBA" id="ARBA00022833"/>
    </source>
</evidence>
<dbReference type="OrthoDB" id="8062037at2759"/>
<dbReference type="AlphaFoldDB" id="A0A6A5WGU3"/>
<dbReference type="PANTHER" id="PTHR45969:SF69">
    <property type="entry name" value="FINGER DOMAIN PROTEIN, PUTATIVE (AFU_ORTHOLOGUE AFUA_3G12190)-RELATED"/>
    <property type="match status" value="1"/>
</dbReference>
<sequence length="335" mass="38316">MPNNLFPGLQHRQGQTNPRSADGDPQCELDLPSQASFVSKDMILSTPTSQIPPPDTNCGICLEECVVITDAEETHEVVYLKPCSHFFHKDCITSWFNSTRAARERCPNCRHRLFVANRLTAEQVNLIVNENSLEGLWVSLHDNRPLGPRPPLAANQTLVHWEHHTLDVLIRDAIDREYERVLSTGADYDWLAVCGQIWAAYLEQGQAPVREVFVPYQDVLAPLLVAPFLHTWSFNTRSNGQRAQGIESLLEICFQITDTVGVDVVGNLSLQFLRHGLFDVDFIRVASVPTIEVMELESSRNTSRDMMTSWYRHQSAGPVRRWWRRIVRWTRPRHP</sequence>
<dbReference type="Gene3D" id="3.30.40.10">
    <property type="entry name" value="Zinc/RING finger domain, C3HC4 (zinc finger)"/>
    <property type="match status" value="1"/>
</dbReference>
<protein>
    <recommendedName>
        <fullName evidence="6">RING-type domain-containing protein</fullName>
    </recommendedName>
</protein>